<reference evidence="3" key="2">
    <citation type="journal article" date="2021" name="PeerJ">
        <title>Extensive microbial diversity within the chicken gut microbiome revealed by metagenomics and culture.</title>
        <authorList>
            <person name="Gilroy R."/>
            <person name="Ravi A."/>
            <person name="Getino M."/>
            <person name="Pursley I."/>
            <person name="Horton D.L."/>
            <person name="Alikhan N.F."/>
            <person name="Baker D."/>
            <person name="Gharbi K."/>
            <person name="Hall N."/>
            <person name="Watson M."/>
            <person name="Adriaenssens E.M."/>
            <person name="Foster-Nyarko E."/>
            <person name="Jarju S."/>
            <person name="Secka A."/>
            <person name="Antonio M."/>
            <person name="Oren A."/>
            <person name="Chaudhuri R.R."/>
            <person name="La Ragione R."/>
            <person name="Hildebrand F."/>
            <person name="Pallen M.J."/>
        </authorList>
    </citation>
    <scope>NUCLEOTIDE SEQUENCE</scope>
    <source>
        <strain evidence="3">2478</strain>
    </source>
</reference>
<feature type="transmembrane region" description="Helical" evidence="1">
    <location>
        <begin position="6"/>
        <end position="24"/>
    </location>
</feature>
<reference evidence="3" key="1">
    <citation type="submission" date="2020-10" db="EMBL/GenBank/DDBJ databases">
        <authorList>
            <person name="Gilroy R."/>
        </authorList>
    </citation>
    <scope>NUCLEOTIDE SEQUENCE</scope>
    <source>
        <strain evidence="3">2478</strain>
    </source>
</reference>
<keyword evidence="1" id="KW-0812">Transmembrane</keyword>
<evidence type="ECO:0000256" key="1">
    <source>
        <dbReference type="SAM" id="Phobius"/>
    </source>
</evidence>
<feature type="domain" description="Peptidase M56" evidence="2">
    <location>
        <begin position="168"/>
        <end position="255"/>
    </location>
</feature>
<feature type="transmembrane region" description="Helical" evidence="1">
    <location>
        <begin position="105"/>
        <end position="127"/>
    </location>
</feature>
<protein>
    <submittedName>
        <fullName evidence="3">M48 family metalloprotease</fullName>
    </submittedName>
</protein>
<gene>
    <name evidence="3" type="ORF">IAB80_00630</name>
</gene>
<keyword evidence="3" id="KW-0378">Hydrolase</keyword>
<keyword evidence="3" id="KW-0482">Metalloprotease</keyword>
<keyword evidence="3" id="KW-0645">Protease</keyword>
<keyword evidence="1" id="KW-1133">Transmembrane helix</keyword>
<dbReference type="Pfam" id="PF05569">
    <property type="entry name" value="Peptidase_M56"/>
    <property type="match status" value="1"/>
</dbReference>
<dbReference type="InterPro" id="IPR052173">
    <property type="entry name" value="Beta-lactam_resp_regulator"/>
</dbReference>
<feature type="transmembrane region" description="Helical" evidence="1">
    <location>
        <begin position="279"/>
        <end position="301"/>
    </location>
</feature>
<evidence type="ECO:0000313" key="4">
    <source>
        <dbReference type="Proteomes" id="UP000823771"/>
    </source>
</evidence>
<proteinExistence type="predicted"/>
<dbReference type="EMBL" id="JADILZ010000009">
    <property type="protein sequence ID" value="MBO8477400.1"/>
    <property type="molecule type" value="Genomic_DNA"/>
</dbReference>
<sequence length="425" mass="46958">MDALEYIIEVTVCSGLFLALYRWLISGKTGYRICRMYILTAMTASAVIPALDIPVYSPDTESPALVAALEVHMHNRAAGLPPDEQLSEAEETGTGTSWQDGTIPAVIKILYTSVSALMLLLMVYNTLRLLRLQRRCRVTRRQEYLLAEGPDIKSPFSFLDTIFIGTGSGYTEAELDMVIAHEASHIRHRHSCEKLVMAALRSALWTNPFFWMAEKDLAEVHEWEADMDVLSTGAGLTEYRTAILRQIFGHCPDMSCGLGNRITSKRFIMMTNTPHGHHAWLRPAAALPIFTAALLIFGCGARSQARLKAELLVSPAKDTAALAVPVHAEDSCIVIKVTENNGTTDISVDGQHCTLDELQGIIESKTSSEEDRTVQIVVSGNVTAGFITDIKEILRITTANRIRYSNLENMTEQTTEAHPTDVHPD</sequence>
<comment type="caution">
    <text evidence="3">The sequence shown here is derived from an EMBL/GenBank/DDBJ whole genome shotgun (WGS) entry which is preliminary data.</text>
</comment>
<feature type="transmembrane region" description="Helical" evidence="1">
    <location>
        <begin position="36"/>
        <end position="56"/>
    </location>
</feature>
<evidence type="ECO:0000259" key="2">
    <source>
        <dbReference type="Pfam" id="PF05569"/>
    </source>
</evidence>
<dbReference type="PANTHER" id="PTHR34978:SF3">
    <property type="entry name" value="SLR0241 PROTEIN"/>
    <property type="match status" value="1"/>
</dbReference>
<organism evidence="3 4">
    <name type="scientific">Candidatus Cryptobacteroides excrementipullorum</name>
    <dbReference type="NCBI Taxonomy" id="2840761"/>
    <lineage>
        <taxon>Bacteria</taxon>
        <taxon>Pseudomonadati</taxon>
        <taxon>Bacteroidota</taxon>
        <taxon>Bacteroidia</taxon>
        <taxon>Bacteroidales</taxon>
        <taxon>Candidatus Cryptobacteroides</taxon>
    </lineage>
</organism>
<dbReference type="GO" id="GO:0008237">
    <property type="term" value="F:metallopeptidase activity"/>
    <property type="evidence" value="ECO:0007669"/>
    <property type="project" value="UniProtKB-KW"/>
</dbReference>
<dbReference type="PANTHER" id="PTHR34978">
    <property type="entry name" value="POSSIBLE SENSOR-TRANSDUCER PROTEIN BLAR"/>
    <property type="match status" value="1"/>
</dbReference>
<accession>A0A9D9ISK1</accession>
<dbReference type="AlphaFoldDB" id="A0A9D9ISK1"/>
<name>A0A9D9ISK1_9BACT</name>
<dbReference type="InterPro" id="IPR008756">
    <property type="entry name" value="Peptidase_M56"/>
</dbReference>
<dbReference type="Proteomes" id="UP000823771">
    <property type="component" value="Unassembled WGS sequence"/>
</dbReference>
<keyword evidence="1" id="KW-0472">Membrane</keyword>
<evidence type="ECO:0000313" key="3">
    <source>
        <dbReference type="EMBL" id="MBO8477400.1"/>
    </source>
</evidence>